<keyword evidence="1" id="KW-1133">Transmembrane helix</keyword>
<reference evidence="2 3" key="1">
    <citation type="submission" date="2020-08" db="EMBL/GenBank/DDBJ databases">
        <title>A Genomic Blueprint of the Chicken Gut Microbiome.</title>
        <authorList>
            <person name="Gilroy R."/>
            <person name="Ravi A."/>
            <person name="Getino M."/>
            <person name="Pursley I."/>
            <person name="Horton D.L."/>
            <person name="Alikhan N.-F."/>
            <person name="Baker D."/>
            <person name="Gharbi K."/>
            <person name="Hall N."/>
            <person name="Watson M."/>
            <person name="Adriaenssens E.M."/>
            <person name="Foster-Nyarko E."/>
            <person name="Jarju S."/>
            <person name="Secka A."/>
            <person name="Antonio M."/>
            <person name="Oren A."/>
            <person name="Chaudhuri R."/>
            <person name="La Ragione R.M."/>
            <person name="Hildebrand F."/>
            <person name="Pallen M.J."/>
        </authorList>
    </citation>
    <scope>NUCLEOTIDE SEQUENCE [LARGE SCALE GENOMIC DNA]</scope>
    <source>
        <strain evidence="2 3">Sa4CUA1</strain>
    </source>
</reference>
<feature type="transmembrane region" description="Helical" evidence="1">
    <location>
        <begin position="265"/>
        <end position="282"/>
    </location>
</feature>
<sequence>MSNPVFNNSAIFGEPKRARTGQGAAGTVQQNPAYGTAPQQAQYGSYGAQTADAATLDAMYNAPTATTADTKRLTYDDVIIKTGGLLALLVVVAAGSWQLVDTMPFIWIGGAIVGLVLGLVNAFKKSPSPALIVAYTIAQGAFLGGISKYYDSMVINGVQLNGVVLQAVLATVVTFAAALFLFKSGKVRVTPKFTRWLLIAMVGYLAFSLVNMVLIMTGVLDGWGARGGGWGIAIGLIAVGLAAASLIVDFDSIKRGVEAGVPAKFAWSAAFGLMVTLIWLYLEFLRLFAILQSSD</sequence>
<feature type="transmembrane region" description="Helical" evidence="1">
    <location>
        <begin position="105"/>
        <end position="123"/>
    </location>
</feature>
<dbReference type="InterPro" id="IPR010539">
    <property type="entry name" value="BaxI_1-like"/>
</dbReference>
<feature type="transmembrane region" description="Helical" evidence="1">
    <location>
        <begin position="162"/>
        <end position="182"/>
    </location>
</feature>
<keyword evidence="1" id="KW-0472">Membrane</keyword>
<evidence type="ECO:0000256" key="1">
    <source>
        <dbReference type="SAM" id="Phobius"/>
    </source>
</evidence>
<protein>
    <submittedName>
        <fullName evidence="2">Bax inhibitor-1/YccA family protein</fullName>
    </submittedName>
</protein>
<proteinExistence type="predicted"/>
<name>A0ABR8RMJ1_9CELL</name>
<dbReference type="PIRSF" id="PIRSF009160">
    <property type="entry name" value="UCP009160"/>
    <property type="match status" value="1"/>
</dbReference>
<evidence type="ECO:0000313" key="3">
    <source>
        <dbReference type="Proteomes" id="UP000641803"/>
    </source>
</evidence>
<keyword evidence="1" id="KW-0812">Transmembrane</keyword>
<dbReference type="Proteomes" id="UP000641803">
    <property type="component" value="Unassembled WGS sequence"/>
</dbReference>
<feature type="transmembrane region" description="Helical" evidence="1">
    <location>
        <begin position="232"/>
        <end position="253"/>
    </location>
</feature>
<feature type="transmembrane region" description="Helical" evidence="1">
    <location>
        <begin position="130"/>
        <end position="150"/>
    </location>
</feature>
<feature type="transmembrane region" description="Helical" evidence="1">
    <location>
        <begin position="78"/>
        <end position="99"/>
    </location>
</feature>
<organism evidence="2 3">
    <name type="scientific">Oerskovia rustica</name>
    <dbReference type="NCBI Taxonomy" id="2762237"/>
    <lineage>
        <taxon>Bacteria</taxon>
        <taxon>Bacillati</taxon>
        <taxon>Actinomycetota</taxon>
        <taxon>Actinomycetes</taxon>
        <taxon>Micrococcales</taxon>
        <taxon>Cellulomonadaceae</taxon>
        <taxon>Oerskovia</taxon>
    </lineage>
</organism>
<gene>
    <name evidence="2" type="ORF">H9652_01080</name>
</gene>
<dbReference type="EMBL" id="JACSQQ010000001">
    <property type="protein sequence ID" value="MBD7949000.1"/>
    <property type="molecule type" value="Genomic_DNA"/>
</dbReference>
<keyword evidence="3" id="KW-1185">Reference proteome</keyword>
<evidence type="ECO:0000313" key="2">
    <source>
        <dbReference type="EMBL" id="MBD7949000.1"/>
    </source>
</evidence>
<comment type="caution">
    <text evidence="2">The sequence shown here is derived from an EMBL/GenBank/DDBJ whole genome shotgun (WGS) entry which is preliminary data.</text>
</comment>
<dbReference type="Pfam" id="PF12811">
    <property type="entry name" value="BaxI_1"/>
    <property type="match status" value="1"/>
</dbReference>
<feature type="transmembrane region" description="Helical" evidence="1">
    <location>
        <begin position="194"/>
        <end position="220"/>
    </location>
</feature>
<accession>A0ABR8RMJ1</accession>
<dbReference type="PANTHER" id="PTHR41282:SF1">
    <property type="entry name" value="CONSERVED TRANSMEMBRANE PROTEIN-RELATED"/>
    <property type="match status" value="1"/>
</dbReference>
<dbReference type="RefSeq" id="WP_191794243.1">
    <property type="nucleotide sequence ID" value="NZ_JACSQQ010000001.1"/>
</dbReference>
<dbReference type="PANTHER" id="PTHR41282">
    <property type="entry name" value="CONSERVED TRANSMEMBRANE PROTEIN-RELATED"/>
    <property type="match status" value="1"/>
</dbReference>